<proteinExistence type="predicted"/>
<reference evidence="1" key="1">
    <citation type="submission" date="2021-01" db="EMBL/GenBank/DDBJ databases">
        <authorList>
            <person name="Corre E."/>
            <person name="Pelletier E."/>
            <person name="Niang G."/>
            <person name="Scheremetjew M."/>
            <person name="Finn R."/>
            <person name="Kale V."/>
            <person name="Holt S."/>
            <person name="Cochrane G."/>
            <person name="Meng A."/>
            <person name="Brown T."/>
            <person name="Cohen L."/>
        </authorList>
    </citation>
    <scope>NUCLEOTIDE SEQUENCE</scope>
    <source>
        <strain evidence="1">CCMP1381</strain>
    </source>
</reference>
<name>A0A7S2HGA0_9STRA</name>
<evidence type="ECO:0000313" key="1">
    <source>
        <dbReference type="EMBL" id="CAD9489440.1"/>
    </source>
</evidence>
<organism evidence="1">
    <name type="scientific">Octactis speculum</name>
    <dbReference type="NCBI Taxonomy" id="3111310"/>
    <lineage>
        <taxon>Eukaryota</taxon>
        <taxon>Sar</taxon>
        <taxon>Stramenopiles</taxon>
        <taxon>Ochrophyta</taxon>
        <taxon>Dictyochophyceae</taxon>
        <taxon>Dictyochales</taxon>
        <taxon>Dictyochaceae</taxon>
        <taxon>Octactis</taxon>
    </lineage>
</organism>
<dbReference type="EMBL" id="HBGS01060558">
    <property type="protein sequence ID" value="CAD9489440.1"/>
    <property type="molecule type" value="Transcribed_RNA"/>
</dbReference>
<sequence>MRTVGAVSVQSRINSRRNERRRSDTHWRLLCRLFSLALILAVLCYDSLFSLVPVAEASVFEGMSSERAVDASVLSGGGGASAEPLPVEDVGVALGVDCEDEVSDIDRYRQAAAQHFASHSDDDAGGEVPNGTAYVAQGSVMYSYHAGSEVRFGTANAMGKLTGETPV</sequence>
<accession>A0A7S2HGA0</accession>
<gene>
    <name evidence="1" type="ORF">DSPE1174_LOCUS31568</name>
</gene>
<dbReference type="AlphaFoldDB" id="A0A7S2HGA0"/>
<protein>
    <submittedName>
        <fullName evidence="1">Uncharacterized protein</fullName>
    </submittedName>
</protein>